<accession>A0A644YMP6</accession>
<feature type="transmembrane region" description="Helical" evidence="7">
    <location>
        <begin position="76"/>
        <end position="95"/>
    </location>
</feature>
<dbReference type="GO" id="GO:0005886">
    <property type="term" value="C:plasma membrane"/>
    <property type="evidence" value="ECO:0007669"/>
    <property type="project" value="UniProtKB-SubCell"/>
</dbReference>
<evidence type="ECO:0000256" key="1">
    <source>
        <dbReference type="ARBA" id="ARBA00004651"/>
    </source>
</evidence>
<dbReference type="PANTHER" id="PTHR43744:SF12">
    <property type="entry name" value="ABC TRANSPORTER PERMEASE PROTEIN MG189-RELATED"/>
    <property type="match status" value="1"/>
</dbReference>
<dbReference type="EMBL" id="VSSQ01005605">
    <property type="protein sequence ID" value="MPM29776.1"/>
    <property type="molecule type" value="Genomic_DNA"/>
</dbReference>
<dbReference type="PROSITE" id="PS50928">
    <property type="entry name" value="ABC_TM1"/>
    <property type="match status" value="1"/>
</dbReference>
<dbReference type="Gene3D" id="1.10.3720.10">
    <property type="entry name" value="MetI-like"/>
    <property type="match status" value="1"/>
</dbReference>
<dbReference type="GO" id="GO:0055085">
    <property type="term" value="P:transmembrane transport"/>
    <property type="evidence" value="ECO:0007669"/>
    <property type="project" value="InterPro"/>
</dbReference>
<dbReference type="InterPro" id="IPR035906">
    <property type="entry name" value="MetI-like_sf"/>
</dbReference>
<evidence type="ECO:0000256" key="7">
    <source>
        <dbReference type="SAM" id="Phobius"/>
    </source>
</evidence>
<feature type="domain" description="ABC transmembrane type-1" evidence="8">
    <location>
        <begin position="72"/>
        <end position="261"/>
    </location>
</feature>
<keyword evidence="6 7" id="KW-0472">Membrane</keyword>
<evidence type="ECO:0000256" key="4">
    <source>
        <dbReference type="ARBA" id="ARBA00022692"/>
    </source>
</evidence>
<comment type="subcellular location">
    <subcellularLocation>
        <location evidence="1">Cell membrane</location>
        <topology evidence="1">Multi-pass membrane protein</topology>
    </subcellularLocation>
</comment>
<feature type="transmembrane region" description="Helical" evidence="7">
    <location>
        <begin position="12"/>
        <end position="33"/>
    </location>
</feature>
<evidence type="ECO:0000256" key="2">
    <source>
        <dbReference type="ARBA" id="ARBA00022448"/>
    </source>
</evidence>
<keyword evidence="5 7" id="KW-1133">Transmembrane helix</keyword>
<name>A0A644YMP6_9ZZZZ</name>
<organism evidence="9">
    <name type="scientific">bioreactor metagenome</name>
    <dbReference type="NCBI Taxonomy" id="1076179"/>
    <lineage>
        <taxon>unclassified sequences</taxon>
        <taxon>metagenomes</taxon>
        <taxon>ecological metagenomes</taxon>
    </lineage>
</organism>
<dbReference type="Pfam" id="PF00528">
    <property type="entry name" value="BPD_transp_1"/>
    <property type="match status" value="1"/>
</dbReference>
<protein>
    <submittedName>
        <fullName evidence="9">L-arabinose transport system permease protein AraQ</fullName>
    </submittedName>
</protein>
<feature type="transmembrane region" description="Helical" evidence="7">
    <location>
        <begin position="141"/>
        <end position="161"/>
    </location>
</feature>
<evidence type="ECO:0000256" key="5">
    <source>
        <dbReference type="ARBA" id="ARBA00022989"/>
    </source>
</evidence>
<evidence type="ECO:0000259" key="8">
    <source>
        <dbReference type="PROSITE" id="PS50928"/>
    </source>
</evidence>
<dbReference type="SUPFAM" id="SSF161098">
    <property type="entry name" value="MetI-like"/>
    <property type="match status" value="1"/>
</dbReference>
<keyword evidence="3" id="KW-1003">Cell membrane</keyword>
<keyword evidence="4 7" id="KW-0812">Transmembrane</keyword>
<dbReference type="AlphaFoldDB" id="A0A644YMP6"/>
<feature type="transmembrane region" description="Helical" evidence="7">
    <location>
        <begin position="182"/>
        <end position="204"/>
    </location>
</feature>
<evidence type="ECO:0000313" key="9">
    <source>
        <dbReference type="EMBL" id="MPM29776.1"/>
    </source>
</evidence>
<comment type="caution">
    <text evidence="9">The sequence shown here is derived from an EMBL/GenBank/DDBJ whole genome shotgun (WGS) entry which is preliminary data.</text>
</comment>
<keyword evidence="2" id="KW-0813">Transport</keyword>
<evidence type="ECO:0000256" key="3">
    <source>
        <dbReference type="ARBA" id="ARBA00022475"/>
    </source>
</evidence>
<feature type="transmembrane region" description="Helical" evidence="7">
    <location>
        <begin position="107"/>
        <end position="129"/>
    </location>
</feature>
<feature type="transmembrane region" description="Helical" evidence="7">
    <location>
        <begin position="240"/>
        <end position="261"/>
    </location>
</feature>
<reference evidence="9" key="1">
    <citation type="submission" date="2019-08" db="EMBL/GenBank/DDBJ databases">
        <authorList>
            <person name="Kucharzyk K."/>
            <person name="Murdoch R.W."/>
            <person name="Higgins S."/>
            <person name="Loffler F."/>
        </authorList>
    </citation>
    <scope>NUCLEOTIDE SEQUENCE</scope>
</reference>
<gene>
    <name evidence="9" type="primary">araQ_54</name>
    <name evidence="9" type="ORF">SDC9_76317</name>
</gene>
<dbReference type="PANTHER" id="PTHR43744">
    <property type="entry name" value="ABC TRANSPORTER PERMEASE PROTEIN MG189-RELATED-RELATED"/>
    <property type="match status" value="1"/>
</dbReference>
<evidence type="ECO:0000256" key="6">
    <source>
        <dbReference type="ARBA" id="ARBA00023136"/>
    </source>
</evidence>
<dbReference type="InterPro" id="IPR000515">
    <property type="entry name" value="MetI-like"/>
</dbReference>
<dbReference type="CDD" id="cd06261">
    <property type="entry name" value="TM_PBP2"/>
    <property type="match status" value="1"/>
</dbReference>
<proteinExistence type="predicted"/>
<sequence>MNRFTFSKKQVLIRCVELLFILIWVFPLLWMLITSLKVEEEVITRTFSFWPANPTLENYIKAFTSTYIVNWMGNSFIVSLMAMLITLVIDAPIAYAFAKIRFKGRNILFWAVMGGMMVPFQVLIVPLYLQFNSFGLINTLAAAYLPRIALPIGIFILKQFYEGIPSDLEEAAFIDGASRYRIFARIILPLGQSAMATVIILSFINAWNDFLWPLIVINDTIKYTITVGIANFQGTHGTQYSLIMAGAAVASIPQIFFYIFFRKKIIAGIATSGMKG</sequence>